<dbReference type="PROSITE" id="PS50958">
    <property type="entry name" value="SMB_2"/>
    <property type="match status" value="1"/>
</dbReference>
<keyword evidence="1" id="KW-1015">Disulfide bond</keyword>
<proteinExistence type="predicted"/>
<gene>
    <name evidence="5" type="ORF">A3I41_04635</name>
</gene>
<name>A0A1F7V8W4_9BACT</name>
<dbReference type="PROSITE" id="PS00524">
    <property type="entry name" value="SMB_1"/>
    <property type="match status" value="1"/>
</dbReference>
<reference evidence="5 6" key="1">
    <citation type="journal article" date="2016" name="Nat. Commun.">
        <title>Thousands of microbial genomes shed light on interconnected biogeochemical processes in an aquifer system.</title>
        <authorList>
            <person name="Anantharaman K."/>
            <person name="Brown C.T."/>
            <person name="Hug L.A."/>
            <person name="Sharon I."/>
            <person name="Castelle C.J."/>
            <person name="Probst A.J."/>
            <person name="Thomas B.C."/>
            <person name="Singh A."/>
            <person name="Wilkins M.J."/>
            <person name="Karaoz U."/>
            <person name="Brodie E.L."/>
            <person name="Williams K.H."/>
            <person name="Hubbard S.S."/>
            <person name="Banfield J.F."/>
        </authorList>
    </citation>
    <scope>NUCLEOTIDE SEQUENCE [LARGE SCALE GENOMIC DNA]</scope>
</reference>
<dbReference type="Pfam" id="PF01033">
    <property type="entry name" value="Somatomedin_B"/>
    <property type="match status" value="1"/>
</dbReference>
<feature type="signal peptide" evidence="3">
    <location>
        <begin position="1"/>
        <end position="22"/>
    </location>
</feature>
<dbReference type="Proteomes" id="UP000176593">
    <property type="component" value="Unassembled WGS sequence"/>
</dbReference>
<sequence>MRNVFLCAILALGLVACTPSHIDLNDDAGDTADSTASDSSGREDAKPDVSGTSCLSRCGDYNDKAACQCDEKCVAQGDCCGDFIKQCLVEVKPDADAGSKSPEVAQNNCVDNDGDGYCATGPQPGDCNDNPTTGKNINPGAAEKCGDNVDNNCNGHVDEACAAPAPASGTATVKITYPTVRFQQLLVHVWGGSKAFIFSGYEKVVNDTASVFQATVTVDENACGLTIQSANGPTPATSSFWLCTGSGGPSSIDPAATIEVTYNGKTYTKSDVTALGAPNGVGCAIVVQFKTAAPCNL</sequence>
<dbReference type="Gene3D" id="4.10.410.20">
    <property type="match status" value="1"/>
</dbReference>
<dbReference type="InterPro" id="IPR036024">
    <property type="entry name" value="Somatomedin_B-like_dom_sf"/>
</dbReference>
<evidence type="ECO:0000313" key="5">
    <source>
        <dbReference type="EMBL" id="OGL86547.1"/>
    </source>
</evidence>
<dbReference type="EMBL" id="MGEQ01000008">
    <property type="protein sequence ID" value="OGL86547.1"/>
    <property type="molecule type" value="Genomic_DNA"/>
</dbReference>
<feature type="chain" id="PRO_5009533199" description="SMB domain-containing protein" evidence="3">
    <location>
        <begin position="23"/>
        <end position="297"/>
    </location>
</feature>
<evidence type="ECO:0000313" key="6">
    <source>
        <dbReference type="Proteomes" id="UP000176593"/>
    </source>
</evidence>
<protein>
    <recommendedName>
        <fullName evidence="4">SMB domain-containing protein</fullName>
    </recommendedName>
</protein>
<keyword evidence="3" id="KW-0732">Signal</keyword>
<dbReference type="PROSITE" id="PS51257">
    <property type="entry name" value="PROKAR_LIPOPROTEIN"/>
    <property type="match status" value="1"/>
</dbReference>
<dbReference type="SMART" id="SM00201">
    <property type="entry name" value="SO"/>
    <property type="match status" value="1"/>
</dbReference>
<dbReference type="Pfam" id="PF11617">
    <property type="entry name" value="Cu-binding_MopE"/>
    <property type="match status" value="1"/>
</dbReference>
<feature type="domain" description="SMB" evidence="4">
    <location>
        <begin position="50"/>
        <end position="92"/>
    </location>
</feature>
<dbReference type="InterPro" id="IPR001212">
    <property type="entry name" value="Somatomedin_B_dom"/>
</dbReference>
<accession>A0A1F7V8W4</accession>
<evidence type="ECO:0000256" key="2">
    <source>
        <dbReference type="SAM" id="MobiDB-lite"/>
    </source>
</evidence>
<feature type="region of interest" description="Disordered" evidence="2">
    <location>
        <begin position="28"/>
        <end position="51"/>
    </location>
</feature>
<evidence type="ECO:0000259" key="4">
    <source>
        <dbReference type="PROSITE" id="PS50958"/>
    </source>
</evidence>
<organism evidence="5 6">
    <name type="scientific">Candidatus Uhrbacteria bacterium RIFCSPLOWO2_02_FULL_48_18</name>
    <dbReference type="NCBI Taxonomy" id="1802408"/>
    <lineage>
        <taxon>Bacteria</taxon>
        <taxon>Candidatus Uhriibacteriota</taxon>
    </lineage>
</organism>
<evidence type="ECO:0000256" key="3">
    <source>
        <dbReference type="SAM" id="SignalP"/>
    </source>
</evidence>
<dbReference type="AlphaFoldDB" id="A0A1F7V8W4"/>
<dbReference type="InterPro" id="IPR021655">
    <property type="entry name" value="Put_metal-bd"/>
</dbReference>
<comment type="caution">
    <text evidence="5">The sequence shown here is derived from an EMBL/GenBank/DDBJ whole genome shotgun (WGS) entry which is preliminary data.</text>
</comment>
<evidence type="ECO:0000256" key="1">
    <source>
        <dbReference type="ARBA" id="ARBA00023157"/>
    </source>
</evidence>
<dbReference type="SUPFAM" id="SSF90188">
    <property type="entry name" value="Somatomedin B domain"/>
    <property type="match status" value="1"/>
</dbReference>